<reference evidence="2" key="1">
    <citation type="journal article" date="2013" name="Diversity">
        <title>Genome Sequence of Dickeya solani, a New soft Rot Pathogen of Potato, Suggests its Emergence May Be Related to a Novel Combination of Non-Ribosomal Peptide/Polyketide Synthetase Clusters.</title>
        <authorList>
            <person name="Garlant L."/>
            <person name="Koskinen P."/>
            <person name="Rouhiainen L."/>
            <person name="Laine P."/>
            <person name="Paulin L."/>
            <person name="Auvinen P."/>
            <person name="Holm L."/>
            <person name="Pirhonen M."/>
        </authorList>
    </citation>
    <scope>NUCLEOTIDE SEQUENCE [LARGE SCALE GENOMIC DNA]</scope>
    <source>
        <strain evidence="2">D s0432-1</strain>
    </source>
</reference>
<dbReference type="InterPro" id="IPR036624">
    <property type="entry name" value="Hcp1-lik_sf"/>
</dbReference>
<evidence type="ECO:0000313" key="1">
    <source>
        <dbReference type="EMBL" id="ERO56974.1"/>
    </source>
</evidence>
<dbReference type="InterPro" id="IPR008514">
    <property type="entry name" value="T6SS_Hcp"/>
</dbReference>
<dbReference type="SUPFAM" id="SSF141452">
    <property type="entry name" value="Hcp1-like"/>
    <property type="match status" value="1"/>
</dbReference>
<dbReference type="Proteomes" id="UP000017142">
    <property type="component" value="Unassembled WGS sequence"/>
</dbReference>
<sequence>MANIIYLSLHGEKQGLISAGCSTAPSIGNLYQAGHENEIFIYELNTNVMREENISFHPVQVRKPIDKATPLISQALNENETLTCNFSIFRTSISGGIELYFKINLLGAIISNISCFYPNSLTHNDIQPCENISIKFNTIEWENVAARTNSYMFWRDSTM</sequence>
<organism evidence="1 2">
    <name type="scientific">Dickeya solani D s0432-1</name>
    <dbReference type="NCBI Taxonomy" id="1231725"/>
    <lineage>
        <taxon>Bacteria</taxon>
        <taxon>Pseudomonadati</taxon>
        <taxon>Pseudomonadota</taxon>
        <taxon>Gammaproteobacteria</taxon>
        <taxon>Enterobacterales</taxon>
        <taxon>Pectobacteriaceae</taxon>
        <taxon>Dickeya</taxon>
    </lineage>
</organism>
<protein>
    <submittedName>
        <fullName evidence="1">Type VI secretion system effector, family</fullName>
    </submittedName>
</protein>
<dbReference type="PANTHER" id="PTHR34319:SF7">
    <property type="entry name" value="HNH ENDONUCLEASE DOMAIN-CONTAINING PROTEIN"/>
    <property type="match status" value="1"/>
</dbReference>
<proteinExistence type="predicted"/>
<dbReference type="Gene3D" id="2.30.110.20">
    <property type="entry name" value="Hcp1-like"/>
    <property type="match status" value="1"/>
</dbReference>
<name>A0AAV3K861_9GAMM</name>
<dbReference type="GeneID" id="43521102"/>
<dbReference type="Pfam" id="PF05638">
    <property type="entry name" value="T6SS_HCP"/>
    <property type="match status" value="1"/>
</dbReference>
<dbReference type="RefSeq" id="WP_022634899.1">
    <property type="nucleotide sequence ID" value="NZ_AMWE01000004.1"/>
</dbReference>
<dbReference type="PANTHER" id="PTHR34319">
    <property type="entry name" value="MAJOR EXPORTED PROTEIN"/>
    <property type="match status" value="1"/>
</dbReference>
<dbReference type="AlphaFoldDB" id="A0AAV3K861"/>
<gene>
    <name evidence="1" type="ORF">A544_3547</name>
</gene>
<dbReference type="InterPro" id="IPR052947">
    <property type="entry name" value="T6SS_Hcp1_domain"/>
</dbReference>
<dbReference type="NCBIfam" id="TIGR03344">
    <property type="entry name" value="VI_effect_Hcp1"/>
    <property type="match status" value="1"/>
</dbReference>
<evidence type="ECO:0000313" key="2">
    <source>
        <dbReference type="Proteomes" id="UP000017142"/>
    </source>
</evidence>
<comment type="caution">
    <text evidence="1">The sequence shown here is derived from an EMBL/GenBank/DDBJ whole genome shotgun (WGS) entry which is preliminary data.</text>
</comment>
<accession>A0AAV3K861</accession>
<dbReference type="EMBL" id="AMWE01000004">
    <property type="protein sequence ID" value="ERO56974.1"/>
    <property type="molecule type" value="Genomic_DNA"/>
</dbReference>